<keyword evidence="1" id="KW-0472">Membrane</keyword>
<proteinExistence type="predicted"/>
<evidence type="ECO:0000313" key="3">
    <source>
        <dbReference type="Proteomes" id="UP001497623"/>
    </source>
</evidence>
<name>A0AAV2REV6_MEGNR</name>
<dbReference type="AlphaFoldDB" id="A0AAV2REV6"/>
<organism evidence="2 3">
    <name type="scientific">Meganyctiphanes norvegica</name>
    <name type="common">Northern krill</name>
    <name type="synonym">Thysanopoda norvegica</name>
    <dbReference type="NCBI Taxonomy" id="48144"/>
    <lineage>
        <taxon>Eukaryota</taxon>
        <taxon>Metazoa</taxon>
        <taxon>Ecdysozoa</taxon>
        <taxon>Arthropoda</taxon>
        <taxon>Crustacea</taxon>
        <taxon>Multicrustacea</taxon>
        <taxon>Malacostraca</taxon>
        <taxon>Eumalacostraca</taxon>
        <taxon>Eucarida</taxon>
        <taxon>Euphausiacea</taxon>
        <taxon>Euphausiidae</taxon>
        <taxon>Meganyctiphanes</taxon>
    </lineage>
</organism>
<gene>
    <name evidence="2" type="ORF">MNOR_LOCUS23223</name>
</gene>
<accession>A0AAV2REV6</accession>
<comment type="caution">
    <text evidence="2">The sequence shown here is derived from an EMBL/GenBank/DDBJ whole genome shotgun (WGS) entry which is preliminary data.</text>
</comment>
<dbReference type="EMBL" id="CAXKWB010020281">
    <property type="protein sequence ID" value="CAL4122501.1"/>
    <property type="molecule type" value="Genomic_DNA"/>
</dbReference>
<evidence type="ECO:0000256" key="1">
    <source>
        <dbReference type="SAM" id="Phobius"/>
    </source>
</evidence>
<keyword evidence="1" id="KW-1133">Transmembrane helix</keyword>
<protein>
    <submittedName>
        <fullName evidence="2">Uncharacterized protein</fullName>
    </submittedName>
</protein>
<reference evidence="2 3" key="1">
    <citation type="submission" date="2024-05" db="EMBL/GenBank/DDBJ databases">
        <authorList>
            <person name="Wallberg A."/>
        </authorList>
    </citation>
    <scope>NUCLEOTIDE SEQUENCE [LARGE SCALE GENOMIC DNA]</scope>
</reference>
<keyword evidence="1" id="KW-0812">Transmembrane</keyword>
<sequence length="121" mass="13899">MGDNVVINKPRCLTITSGERGFFDEPYSLCNNKHYNFICQTIIPYEITDQNINNTFSEEPCNTTFIFILVACILFLLLLIIGLSAYVCKVRRHLRNSVVAIENKEKSISRHDSENSFYGQL</sequence>
<feature type="transmembrane region" description="Helical" evidence="1">
    <location>
        <begin position="65"/>
        <end position="87"/>
    </location>
</feature>
<dbReference type="Proteomes" id="UP001497623">
    <property type="component" value="Unassembled WGS sequence"/>
</dbReference>
<evidence type="ECO:0000313" key="2">
    <source>
        <dbReference type="EMBL" id="CAL4122501.1"/>
    </source>
</evidence>
<keyword evidence="3" id="KW-1185">Reference proteome</keyword>